<evidence type="ECO:0000256" key="1">
    <source>
        <dbReference type="ARBA" id="ARBA00022723"/>
    </source>
</evidence>
<proteinExistence type="predicted"/>
<dbReference type="AlphaFoldDB" id="A0A4C1UYZ0"/>
<dbReference type="Proteomes" id="UP000299102">
    <property type="component" value="Unassembled WGS sequence"/>
</dbReference>
<keyword evidence="3" id="KW-0862">Zinc</keyword>
<evidence type="ECO:0000313" key="6">
    <source>
        <dbReference type="Proteomes" id="UP000299102"/>
    </source>
</evidence>
<protein>
    <recommendedName>
        <fullName evidence="4">FLYWCH-type domain-containing protein</fullName>
    </recommendedName>
</protein>
<organism evidence="5 6">
    <name type="scientific">Eumeta variegata</name>
    <name type="common">Bagworm moth</name>
    <name type="synonym">Eumeta japonica</name>
    <dbReference type="NCBI Taxonomy" id="151549"/>
    <lineage>
        <taxon>Eukaryota</taxon>
        <taxon>Metazoa</taxon>
        <taxon>Ecdysozoa</taxon>
        <taxon>Arthropoda</taxon>
        <taxon>Hexapoda</taxon>
        <taxon>Insecta</taxon>
        <taxon>Pterygota</taxon>
        <taxon>Neoptera</taxon>
        <taxon>Endopterygota</taxon>
        <taxon>Lepidoptera</taxon>
        <taxon>Glossata</taxon>
        <taxon>Ditrysia</taxon>
        <taxon>Tineoidea</taxon>
        <taxon>Psychidae</taxon>
        <taxon>Oiketicinae</taxon>
        <taxon>Eumeta</taxon>
    </lineage>
</organism>
<keyword evidence="6" id="KW-1185">Reference proteome</keyword>
<evidence type="ECO:0000313" key="5">
    <source>
        <dbReference type="EMBL" id="GBP31449.1"/>
    </source>
</evidence>
<accession>A0A4C1UYZ0</accession>
<evidence type="ECO:0000256" key="3">
    <source>
        <dbReference type="ARBA" id="ARBA00022833"/>
    </source>
</evidence>
<dbReference type="InterPro" id="IPR007588">
    <property type="entry name" value="Znf_FLYWCH"/>
</dbReference>
<keyword evidence="1" id="KW-0479">Metal-binding</keyword>
<dbReference type="Gene3D" id="2.20.25.240">
    <property type="match status" value="2"/>
</dbReference>
<evidence type="ECO:0000256" key="2">
    <source>
        <dbReference type="ARBA" id="ARBA00022771"/>
    </source>
</evidence>
<comment type="caution">
    <text evidence="5">The sequence shown here is derived from an EMBL/GenBank/DDBJ whole genome shotgun (WGS) entry which is preliminary data.</text>
</comment>
<reference evidence="5 6" key="1">
    <citation type="journal article" date="2019" name="Commun. Biol.">
        <title>The bagworm genome reveals a unique fibroin gene that provides high tensile strength.</title>
        <authorList>
            <person name="Kono N."/>
            <person name="Nakamura H."/>
            <person name="Ohtoshi R."/>
            <person name="Tomita M."/>
            <person name="Numata K."/>
            <person name="Arakawa K."/>
        </authorList>
    </citation>
    <scope>NUCLEOTIDE SEQUENCE [LARGE SCALE GENOMIC DNA]</scope>
</reference>
<gene>
    <name evidence="5" type="ORF">EVAR_17938_1</name>
</gene>
<feature type="domain" description="FLYWCH-type" evidence="4">
    <location>
        <begin position="56"/>
        <end position="115"/>
    </location>
</feature>
<dbReference type="GO" id="GO:0008270">
    <property type="term" value="F:zinc ion binding"/>
    <property type="evidence" value="ECO:0007669"/>
    <property type="project" value="UniProtKB-KW"/>
</dbReference>
<name>A0A4C1UYZ0_EUMVA</name>
<keyword evidence="2" id="KW-0863">Zinc-finger</keyword>
<dbReference type="OrthoDB" id="6159439at2759"/>
<evidence type="ECO:0000259" key="4">
    <source>
        <dbReference type="Pfam" id="PF04500"/>
    </source>
</evidence>
<sequence>MYIFDDGHTAAWFGLSSRGNEVLNYGGYRYHRASGPRNASQKLRWICIKQKHLPVFTLSRFGKPVIQMGKYRFNKYCKSKGPKARWTCVRIAQGCGATITTLEEMIVKMNNNHNHI</sequence>
<dbReference type="Pfam" id="PF04500">
    <property type="entry name" value="FLYWCH"/>
    <property type="match status" value="1"/>
</dbReference>
<dbReference type="EMBL" id="BGZK01000246">
    <property type="protein sequence ID" value="GBP31449.1"/>
    <property type="molecule type" value="Genomic_DNA"/>
</dbReference>